<keyword evidence="4" id="KW-0963">Cytoplasm</keyword>
<evidence type="ECO:0000256" key="5">
    <source>
        <dbReference type="ARBA" id="ARBA00023203"/>
    </source>
</evidence>
<dbReference type="Gene3D" id="3.30.450.30">
    <property type="entry name" value="Dynein light chain 2a, cytoplasmic"/>
    <property type="match status" value="1"/>
</dbReference>
<keyword evidence="9" id="KW-1185">Reference proteome</keyword>
<dbReference type="InterPro" id="IPR048278">
    <property type="entry name" value="PFN"/>
</dbReference>
<dbReference type="Pfam" id="PF00235">
    <property type="entry name" value="Profilin"/>
    <property type="match status" value="1"/>
</dbReference>
<evidence type="ECO:0000313" key="9">
    <source>
        <dbReference type="Proteomes" id="UP000245119"/>
    </source>
</evidence>
<evidence type="ECO:0000256" key="3">
    <source>
        <dbReference type="ARBA" id="ARBA00011583"/>
    </source>
</evidence>
<name>A0A2T7PRC6_POMCA</name>
<dbReference type="PANTHER" id="PTHR11604:SF0">
    <property type="entry name" value="PROFILIN"/>
    <property type="match status" value="1"/>
</dbReference>
<dbReference type="STRING" id="400727.A0A2T7PRC6"/>
<accession>A0A2T7PRC6</accession>
<dbReference type="Proteomes" id="UP000245119">
    <property type="component" value="Linkage Group LG2"/>
</dbReference>
<dbReference type="PANTHER" id="PTHR11604">
    <property type="entry name" value="PROFILIN"/>
    <property type="match status" value="1"/>
</dbReference>
<gene>
    <name evidence="8" type="ORF">C0Q70_02896</name>
</gene>
<organism evidence="8 9">
    <name type="scientific">Pomacea canaliculata</name>
    <name type="common">Golden apple snail</name>
    <dbReference type="NCBI Taxonomy" id="400727"/>
    <lineage>
        <taxon>Eukaryota</taxon>
        <taxon>Metazoa</taxon>
        <taxon>Spiralia</taxon>
        <taxon>Lophotrochozoa</taxon>
        <taxon>Mollusca</taxon>
        <taxon>Gastropoda</taxon>
        <taxon>Caenogastropoda</taxon>
        <taxon>Architaenioglossa</taxon>
        <taxon>Ampullarioidea</taxon>
        <taxon>Ampullariidae</taxon>
        <taxon>Pomacea</taxon>
    </lineage>
</organism>
<proteinExistence type="inferred from homology"/>
<comment type="subcellular location">
    <subcellularLocation>
        <location evidence="1">Cytoplasm</location>
        <location evidence="1">Cytoskeleton</location>
    </subcellularLocation>
</comment>
<comment type="caution">
    <text evidence="8">The sequence shown here is derived from an EMBL/GenBank/DDBJ whole genome shotgun (WGS) entry which is preliminary data.</text>
</comment>
<evidence type="ECO:0000313" key="8">
    <source>
        <dbReference type="EMBL" id="PVD35927.1"/>
    </source>
</evidence>
<reference evidence="8 9" key="1">
    <citation type="submission" date="2018-04" db="EMBL/GenBank/DDBJ databases">
        <title>The genome of golden apple snail Pomacea canaliculata provides insight into stress tolerance and invasive adaptation.</title>
        <authorList>
            <person name="Liu C."/>
            <person name="Liu B."/>
            <person name="Ren Y."/>
            <person name="Zhang Y."/>
            <person name="Wang H."/>
            <person name="Li S."/>
            <person name="Jiang F."/>
            <person name="Yin L."/>
            <person name="Zhang G."/>
            <person name="Qian W."/>
            <person name="Fan W."/>
        </authorList>
    </citation>
    <scope>NUCLEOTIDE SEQUENCE [LARGE SCALE GENOMIC DNA]</scope>
    <source>
        <strain evidence="8">SZHN2017</strain>
        <tissue evidence="8">Muscle</tissue>
    </source>
</reference>
<evidence type="ECO:0000256" key="6">
    <source>
        <dbReference type="ARBA" id="ARBA00023212"/>
    </source>
</evidence>
<sequence>MSWSSYTDRLISNKVELCAIHGKNGALWASAPGFSCSPDEVVTIANAIARNDNSLYGSGAVVAGKRWTVIRLETDADLLVMKGKDTDNQKQTMIVALSTQAVIIGANKDESVQGSSVRTAVQGLRDYLKQCGY</sequence>
<evidence type="ECO:0000256" key="2">
    <source>
        <dbReference type="ARBA" id="ARBA00010058"/>
    </source>
</evidence>
<dbReference type="GO" id="GO:0003785">
    <property type="term" value="F:actin monomer binding"/>
    <property type="evidence" value="ECO:0007669"/>
    <property type="project" value="TreeGrafter"/>
</dbReference>
<protein>
    <recommendedName>
        <fullName evidence="7">Profilin</fullName>
    </recommendedName>
</protein>
<dbReference type="EMBL" id="PZQS01000002">
    <property type="protein sequence ID" value="PVD35927.1"/>
    <property type="molecule type" value="Genomic_DNA"/>
</dbReference>
<dbReference type="OMA" id="WTVIRLE"/>
<comment type="similarity">
    <text evidence="2 7">Belongs to the profilin family.</text>
</comment>
<evidence type="ECO:0000256" key="4">
    <source>
        <dbReference type="ARBA" id="ARBA00022490"/>
    </source>
</evidence>
<comment type="subunit">
    <text evidence="3">Occurs in many kinds of cells as a complex with monomeric actin in a 1:1 ratio.</text>
</comment>
<keyword evidence="6" id="KW-0206">Cytoskeleton</keyword>
<dbReference type="AlphaFoldDB" id="A0A2T7PRC6"/>
<dbReference type="GO" id="GO:0005856">
    <property type="term" value="C:cytoskeleton"/>
    <property type="evidence" value="ECO:0007669"/>
    <property type="project" value="UniProtKB-SubCell"/>
</dbReference>
<dbReference type="SMART" id="SM00392">
    <property type="entry name" value="PROF"/>
    <property type="match status" value="1"/>
</dbReference>
<dbReference type="InterPro" id="IPR036140">
    <property type="entry name" value="PFN_sf"/>
</dbReference>
<evidence type="ECO:0000256" key="1">
    <source>
        <dbReference type="ARBA" id="ARBA00004245"/>
    </source>
</evidence>
<keyword evidence="5 7" id="KW-0009">Actin-binding</keyword>
<dbReference type="GO" id="GO:0005938">
    <property type="term" value="C:cell cortex"/>
    <property type="evidence" value="ECO:0007669"/>
    <property type="project" value="TreeGrafter"/>
</dbReference>
<dbReference type="SUPFAM" id="SSF55770">
    <property type="entry name" value="Profilin (actin-binding protein)"/>
    <property type="match status" value="1"/>
</dbReference>
<dbReference type="InterPro" id="IPR005455">
    <property type="entry name" value="PFN_euk"/>
</dbReference>
<evidence type="ECO:0000256" key="7">
    <source>
        <dbReference type="RuleBase" id="RU003909"/>
    </source>
</evidence>
<dbReference type="OrthoDB" id="421374at2759"/>